<dbReference type="EMBL" id="KB113176">
    <property type="protein sequence ID" value="ELK23915.1"/>
    <property type="molecule type" value="Genomic_DNA"/>
</dbReference>
<feature type="compositionally biased region" description="Low complexity" evidence="2">
    <location>
        <begin position="1"/>
        <end position="19"/>
    </location>
</feature>
<accession>L5LD14</accession>
<reference evidence="4" key="1">
    <citation type="journal article" date="2013" name="Science">
        <title>Comparative analysis of bat genomes provides insight into the evolution of flight and immunity.</title>
        <authorList>
            <person name="Zhang G."/>
            <person name="Cowled C."/>
            <person name="Shi Z."/>
            <person name="Huang Z."/>
            <person name="Bishop-Lilly K.A."/>
            <person name="Fang X."/>
            <person name="Wynne J.W."/>
            <person name="Xiong Z."/>
            <person name="Baker M.L."/>
            <person name="Zhao W."/>
            <person name="Tachedjian M."/>
            <person name="Zhu Y."/>
            <person name="Zhou P."/>
            <person name="Jiang X."/>
            <person name="Ng J."/>
            <person name="Yang L."/>
            <person name="Wu L."/>
            <person name="Xiao J."/>
            <person name="Feng Y."/>
            <person name="Chen Y."/>
            <person name="Sun X."/>
            <person name="Zhang Y."/>
            <person name="Marsh G.A."/>
            <person name="Crameri G."/>
            <person name="Broder C.C."/>
            <person name="Frey K.G."/>
            <person name="Wang L.F."/>
            <person name="Wang J."/>
        </authorList>
    </citation>
    <scope>NUCLEOTIDE SEQUENCE [LARGE SCALE GENOMIC DNA]</scope>
</reference>
<protein>
    <submittedName>
        <fullName evidence="3">Protein CDV3 like protein</fullName>
    </submittedName>
</protein>
<proteinExistence type="inferred from homology"/>
<feature type="compositionally biased region" description="Basic and acidic residues" evidence="2">
    <location>
        <begin position="188"/>
        <end position="200"/>
    </location>
</feature>
<gene>
    <name evidence="3" type="ORF">MDA_GLEAN10020544</name>
</gene>
<name>L5LD14_MYODS</name>
<dbReference type="PANTHER" id="PTHR16284:SF13">
    <property type="entry name" value="PROTEIN CDV3 HOMOLOG"/>
    <property type="match status" value="1"/>
</dbReference>
<dbReference type="AlphaFoldDB" id="L5LD14"/>
<evidence type="ECO:0000313" key="3">
    <source>
        <dbReference type="EMBL" id="ELK23915.1"/>
    </source>
</evidence>
<dbReference type="Proteomes" id="UP000010556">
    <property type="component" value="Unassembled WGS sequence"/>
</dbReference>
<feature type="compositionally biased region" description="Low complexity" evidence="2">
    <location>
        <begin position="122"/>
        <end position="140"/>
    </location>
</feature>
<keyword evidence="4" id="KW-1185">Reference proteome</keyword>
<comment type="similarity">
    <text evidence="1">Belongs to the CDV3 family.</text>
</comment>
<dbReference type="Pfam" id="PF15359">
    <property type="entry name" value="CDV3"/>
    <property type="match status" value="1"/>
</dbReference>
<feature type="region of interest" description="Disordered" evidence="2">
    <location>
        <begin position="73"/>
        <end position="94"/>
    </location>
</feature>
<feature type="region of interest" description="Disordered" evidence="2">
    <location>
        <begin position="111"/>
        <end position="264"/>
    </location>
</feature>
<dbReference type="InterPro" id="IPR026806">
    <property type="entry name" value="CDV3"/>
</dbReference>
<dbReference type="PANTHER" id="PTHR16284">
    <property type="entry name" value="PROTEIN CDV3 HOMOLOG"/>
    <property type="match status" value="1"/>
</dbReference>
<evidence type="ECO:0000256" key="1">
    <source>
        <dbReference type="ARBA" id="ARBA00006062"/>
    </source>
</evidence>
<feature type="compositionally biased region" description="Polar residues" evidence="2">
    <location>
        <begin position="241"/>
        <end position="258"/>
    </location>
</feature>
<feature type="region of interest" description="Disordered" evidence="2">
    <location>
        <begin position="1"/>
        <end position="42"/>
    </location>
</feature>
<dbReference type="GO" id="GO:0005737">
    <property type="term" value="C:cytoplasm"/>
    <property type="evidence" value="ECO:0007669"/>
    <property type="project" value="TreeGrafter"/>
</dbReference>
<organism evidence="3 4">
    <name type="scientific">Myotis davidii</name>
    <name type="common">David's myotis</name>
    <dbReference type="NCBI Taxonomy" id="225400"/>
    <lineage>
        <taxon>Eukaryota</taxon>
        <taxon>Metazoa</taxon>
        <taxon>Chordata</taxon>
        <taxon>Craniata</taxon>
        <taxon>Vertebrata</taxon>
        <taxon>Euteleostomi</taxon>
        <taxon>Mammalia</taxon>
        <taxon>Eutheria</taxon>
        <taxon>Laurasiatheria</taxon>
        <taxon>Chiroptera</taxon>
        <taxon>Yangochiroptera</taxon>
        <taxon>Vespertilionidae</taxon>
        <taxon>Myotis</taxon>
    </lineage>
</organism>
<evidence type="ECO:0000256" key="2">
    <source>
        <dbReference type="SAM" id="MobiDB-lite"/>
    </source>
</evidence>
<evidence type="ECO:0000313" key="4">
    <source>
        <dbReference type="Proteomes" id="UP000010556"/>
    </source>
</evidence>
<sequence length="274" mass="29713">MAATKMATTKMATTMMATTRWPGAQWRQGRAATPRGEAGGFTALHGTEEAGLVGGGESELGWLRRPGARRLEHREPEGYATEGPQTGWRRCDHGSDGGVEEWSLDNFFPKRDKKKEQSTWQRAGSGAGARAGRVMAPPRAGRGGEVGGRRGCKGASTKAVLMDENEWKESEQEEVDYRGLGVQAVQISEKEEDREKREDPGYNWEEGGGGGGSGVEKSPGPWNKTARVQARPASVIVTETPKPTMTSGVYQPTGATETPTRKTPQELLEIYSYT</sequence>